<feature type="region of interest" description="Disordered" evidence="1">
    <location>
        <begin position="1"/>
        <end position="56"/>
    </location>
</feature>
<dbReference type="AlphaFoldDB" id="A0A9D4FDU9"/>
<reference evidence="2" key="2">
    <citation type="submission" date="2020-11" db="EMBL/GenBank/DDBJ databases">
        <authorList>
            <person name="McCartney M.A."/>
            <person name="Auch B."/>
            <person name="Kono T."/>
            <person name="Mallez S."/>
            <person name="Becker A."/>
            <person name="Gohl D.M."/>
            <person name="Silverstein K.A.T."/>
            <person name="Koren S."/>
            <person name="Bechman K.B."/>
            <person name="Herman A."/>
            <person name="Abrahante J.E."/>
            <person name="Garbe J."/>
        </authorList>
    </citation>
    <scope>NUCLEOTIDE SEQUENCE</scope>
    <source>
        <strain evidence="2">Duluth1</strain>
        <tissue evidence="2">Whole animal</tissue>
    </source>
</reference>
<organism evidence="2 3">
    <name type="scientific">Dreissena polymorpha</name>
    <name type="common">Zebra mussel</name>
    <name type="synonym">Mytilus polymorpha</name>
    <dbReference type="NCBI Taxonomy" id="45954"/>
    <lineage>
        <taxon>Eukaryota</taxon>
        <taxon>Metazoa</taxon>
        <taxon>Spiralia</taxon>
        <taxon>Lophotrochozoa</taxon>
        <taxon>Mollusca</taxon>
        <taxon>Bivalvia</taxon>
        <taxon>Autobranchia</taxon>
        <taxon>Heteroconchia</taxon>
        <taxon>Euheterodonta</taxon>
        <taxon>Imparidentia</taxon>
        <taxon>Neoheterodontei</taxon>
        <taxon>Myida</taxon>
        <taxon>Dreissenoidea</taxon>
        <taxon>Dreissenidae</taxon>
        <taxon>Dreissena</taxon>
    </lineage>
</organism>
<sequence>MTRRQLAHASPSTFKTASSPCPCPWSEPLTLPWRPSSPARPTRTIASRPGSSYAAS</sequence>
<gene>
    <name evidence="2" type="ORF">DPMN_149476</name>
</gene>
<evidence type="ECO:0000313" key="2">
    <source>
        <dbReference type="EMBL" id="KAH3795914.1"/>
    </source>
</evidence>
<feature type="compositionally biased region" description="Polar residues" evidence="1">
    <location>
        <begin position="10"/>
        <end position="19"/>
    </location>
</feature>
<evidence type="ECO:0000256" key="1">
    <source>
        <dbReference type="SAM" id="MobiDB-lite"/>
    </source>
</evidence>
<dbReference type="EMBL" id="JAIWYP010000007">
    <property type="protein sequence ID" value="KAH3795914.1"/>
    <property type="molecule type" value="Genomic_DNA"/>
</dbReference>
<name>A0A9D4FDU9_DREPO</name>
<keyword evidence="3" id="KW-1185">Reference proteome</keyword>
<accession>A0A9D4FDU9</accession>
<protein>
    <submittedName>
        <fullName evidence="2">Uncharacterized protein</fullName>
    </submittedName>
</protein>
<reference evidence="2" key="1">
    <citation type="journal article" date="2019" name="bioRxiv">
        <title>The Genome of the Zebra Mussel, Dreissena polymorpha: A Resource for Invasive Species Research.</title>
        <authorList>
            <person name="McCartney M.A."/>
            <person name="Auch B."/>
            <person name="Kono T."/>
            <person name="Mallez S."/>
            <person name="Zhang Y."/>
            <person name="Obille A."/>
            <person name="Becker A."/>
            <person name="Abrahante J.E."/>
            <person name="Garbe J."/>
            <person name="Badalamenti J.P."/>
            <person name="Herman A."/>
            <person name="Mangelson H."/>
            <person name="Liachko I."/>
            <person name="Sullivan S."/>
            <person name="Sone E.D."/>
            <person name="Koren S."/>
            <person name="Silverstein K.A.T."/>
            <person name="Beckman K.B."/>
            <person name="Gohl D.M."/>
        </authorList>
    </citation>
    <scope>NUCLEOTIDE SEQUENCE</scope>
    <source>
        <strain evidence="2">Duluth1</strain>
        <tissue evidence="2">Whole animal</tissue>
    </source>
</reference>
<proteinExistence type="predicted"/>
<dbReference type="Proteomes" id="UP000828390">
    <property type="component" value="Unassembled WGS sequence"/>
</dbReference>
<evidence type="ECO:0000313" key="3">
    <source>
        <dbReference type="Proteomes" id="UP000828390"/>
    </source>
</evidence>
<comment type="caution">
    <text evidence="2">The sequence shown here is derived from an EMBL/GenBank/DDBJ whole genome shotgun (WGS) entry which is preliminary data.</text>
</comment>